<keyword evidence="2" id="KW-1185">Reference proteome</keyword>
<dbReference type="AlphaFoldDB" id="A0A317MS08"/>
<dbReference type="InterPro" id="IPR043737">
    <property type="entry name" value="DUF5682"/>
</dbReference>
<gene>
    <name evidence="1" type="ORF">C7443_10963</name>
</gene>
<sequence length="834" mass="90887">MLPASPELRALAARLHTPELIVYPVRHHSPACAWQLQRLLAALPRPPSAILVEGPRRFTPLIEALTHPEARLPLAIYAWAVERPGAGGEPRRHAAYYPFCEHSPEWVALRAARTLGVPARFIDLDFGEQCLSERAAADDDAPAVTTPAPARATTPDAVSLLDEHHYRRSATLRALGERLGCRDHEELWEHLFEVPATTRTLTEHLAALDTWCRLARLDSREETLRTDGTLAREAEMAWHIRSALAERSADAGPVLAVVGGFHAVVLPELVAGATARPQLDSRVFSEEDCALIRYDSERLDRLNGYAAGMPAPAWQLRLWQGLQQRARAGHGEIADLGAKVRDEAALLLLFEIAATLRERHRLHLPLPSLQAAHTQLRRLHRLRGRAAAAHTDLLDAVQSCFVQGEIDGAGAPVLAEARRACCGREAGRVPPGTARPPLLQDVLNRARRQRLKLDEDEPRRAVLDLYRRPEHRVSSRLLHGLMLLGVPFAQRTAGPDFVHGRGLERLQEHWEYRYSAATEAALVEASVYGPTLPLAVAARFNEQIERSREARETLDARSAVARLAQACVLGLHEQVPRLGGLLREAIHADTAFESLAAAAGHLGLLAAAREPLEARNLDDLPGLLQAAYSRALYLGQAPLALSDDGSGALQALARLRELLASETGQALDASLFTALLTALHREHPQPLLRGAAAGLLHADGQLDADALAVSLHGHLDGLLAPREAVAFLRGLLHSAREVAWQQPAVLETLDSLLGGWDMPTFLAALPELRLAFATMTPRETERIARAVAGRHEVADLGPLLQRGTSPEQVQRQLAASHSLATLLAADGLGAWLSD</sequence>
<dbReference type="Proteomes" id="UP000246569">
    <property type="component" value="Unassembled WGS sequence"/>
</dbReference>
<organism evidence="1 2">
    <name type="scientific">Plasticicumulans acidivorans</name>
    <dbReference type="NCBI Taxonomy" id="886464"/>
    <lineage>
        <taxon>Bacteria</taxon>
        <taxon>Pseudomonadati</taxon>
        <taxon>Pseudomonadota</taxon>
        <taxon>Gammaproteobacteria</taxon>
        <taxon>Candidatus Competibacteraceae</taxon>
        <taxon>Plasticicumulans</taxon>
    </lineage>
</organism>
<evidence type="ECO:0000313" key="1">
    <source>
        <dbReference type="EMBL" id="PWV59810.1"/>
    </source>
</evidence>
<evidence type="ECO:0000313" key="2">
    <source>
        <dbReference type="Proteomes" id="UP000246569"/>
    </source>
</evidence>
<accession>A0A317MS08</accession>
<protein>
    <submittedName>
        <fullName evidence="1">Uncharacterized protein</fullName>
    </submittedName>
</protein>
<name>A0A317MS08_9GAMM</name>
<dbReference type="Pfam" id="PF18934">
    <property type="entry name" value="DUF5682"/>
    <property type="match status" value="1"/>
</dbReference>
<comment type="caution">
    <text evidence="1">The sequence shown here is derived from an EMBL/GenBank/DDBJ whole genome shotgun (WGS) entry which is preliminary data.</text>
</comment>
<dbReference type="EMBL" id="QGTJ01000009">
    <property type="protein sequence ID" value="PWV59810.1"/>
    <property type="molecule type" value="Genomic_DNA"/>
</dbReference>
<reference evidence="1 2" key="1">
    <citation type="submission" date="2018-05" db="EMBL/GenBank/DDBJ databases">
        <title>Genomic Encyclopedia of Type Strains, Phase IV (KMG-IV): sequencing the most valuable type-strain genomes for metagenomic binning, comparative biology and taxonomic classification.</title>
        <authorList>
            <person name="Goeker M."/>
        </authorList>
    </citation>
    <scope>NUCLEOTIDE SEQUENCE [LARGE SCALE GENOMIC DNA]</scope>
    <source>
        <strain evidence="1 2">DSM 23606</strain>
    </source>
</reference>
<proteinExistence type="predicted"/>